<evidence type="ECO:0000256" key="4">
    <source>
        <dbReference type="ARBA" id="ARBA00022771"/>
    </source>
</evidence>
<dbReference type="GO" id="GO:0008270">
    <property type="term" value="F:zinc ion binding"/>
    <property type="evidence" value="ECO:0007669"/>
    <property type="project" value="UniProtKB-KW"/>
</dbReference>
<evidence type="ECO:0000256" key="6">
    <source>
        <dbReference type="ARBA" id="ARBA00023242"/>
    </source>
</evidence>
<protein>
    <recommendedName>
        <fullName evidence="9">C2H2-type domain-containing protein</fullName>
    </recommendedName>
</protein>
<accession>A0A430QTY2</accession>
<feature type="region of interest" description="Disordered" evidence="8">
    <location>
        <begin position="161"/>
        <end position="181"/>
    </location>
</feature>
<dbReference type="InterPro" id="IPR013087">
    <property type="entry name" value="Znf_C2H2_type"/>
</dbReference>
<keyword evidence="3" id="KW-0677">Repeat</keyword>
<dbReference type="PROSITE" id="PS50157">
    <property type="entry name" value="ZINC_FINGER_C2H2_2"/>
    <property type="match status" value="1"/>
</dbReference>
<dbReference type="AlphaFoldDB" id="A0A430QTY2"/>
<evidence type="ECO:0000313" key="10">
    <source>
        <dbReference type="EMBL" id="RTG91152.1"/>
    </source>
</evidence>
<keyword evidence="5" id="KW-0862">Zinc</keyword>
<sequence length="963" mass="107314">MTSDSLRRNPLSEKQYQINGDGGVVCRGLKFDDVHYSSFENPLKREFSPNSTEVQKDHCTTDSAYSLANGATCLMQSTSPSRSIFLPVNQNNSNMSNIYGGGFRYHVRRPVESWKFFETNKSDGSKVYLCRLCGSSYKHKKSLNKHWKDKHFTELSNAEGNCQADGELDEGDDGEETIPKNLNLNKRNNKYLEGRENYSYKSPGSVGRTYSMRTENSENCLPDPNHLMSRRMGSEQNENDLKNDIVVSRSNMITELHKSGYLSVPGDHSDRFVVGRKRLSAIPCHSPVVQSKMHGRVSECGVKRIRSPNTDYTNLGSKRRHSVVSRGREECAVDVREKFYESSCSNRNTPDGDIISSCVASRLGVNSVDQHVNEITLDEVKPLDLSVVRVMETEVDCGRPSSGTGVSPGSTVDSVKADAFIVNDSVKVQQEELVSVTPTSTSMENGGKNKKRESRVSRALLIGLLQTALSTLENEVDDKMSESYESSFELSTTSASLLLAVGSLLVTLSEKKSGVCSVAAPVETCASKKNVDEVIEGRLHSGFDGTVMLTTGSEKLVSSSRDCFQVSSDTFPRLVNDHSHSPDDCTSRPLETRKFVGKVEDSCMDRIVESRKDRGSLSAYEYGINENEISFEALDNGPPLTGVEGMKKCDGSEPVIICPVCKFGARWFSELRAHMVNHSEHRMFGCCYCHYRAKWKWDVAKHMRRCPLGRHVSHLQNEALLRIVRYYPPPEDDILYSYFPQNGFPGVGVDHPPTPPINSVKRNDYERVRAYDCESKDCSLFPGRLCDESEVGGMVRGLVCERNVGSENNDASISVSAANNAHECHALEGDVVKDVGDCEENESGDLVIVDDGDDVEKISEVSGDVTSINGSKERICSTSDQCNRQNEDEDTNKSDLICRVRKCPLCEFHSTDTIEFQTHWNSHCPYTNETVNLTKSDVILKKKIIHSKTFTFHYLVNLKPTIQ</sequence>
<keyword evidence="6" id="KW-0539">Nucleus</keyword>
<dbReference type="STRING" id="6184.A0A430QTY2"/>
<dbReference type="Gene3D" id="3.30.160.60">
    <property type="entry name" value="Classic Zinc Finger"/>
    <property type="match status" value="1"/>
</dbReference>
<keyword evidence="11" id="KW-1185">Reference proteome</keyword>
<keyword evidence="2" id="KW-0479">Metal-binding</keyword>
<evidence type="ECO:0000256" key="5">
    <source>
        <dbReference type="ARBA" id="ARBA00022833"/>
    </source>
</evidence>
<name>A0A430QTY2_SCHBO</name>
<dbReference type="EMBL" id="QMKO01000503">
    <property type="protein sequence ID" value="RTG91152.1"/>
    <property type="molecule type" value="Genomic_DNA"/>
</dbReference>
<feature type="domain" description="C2H2-type" evidence="9">
    <location>
        <begin position="128"/>
        <end position="156"/>
    </location>
</feature>
<feature type="compositionally biased region" description="Acidic residues" evidence="8">
    <location>
        <begin position="166"/>
        <end position="176"/>
    </location>
</feature>
<evidence type="ECO:0000256" key="2">
    <source>
        <dbReference type="ARBA" id="ARBA00022723"/>
    </source>
</evidence>
<proteinExistence type="predicted"/>
<dbReference type="GO" id="GO:0005634">
    <property type="term" value="C:nucleus"/>
    <property type="evidence" value="ECO:0007669"/>
    <property type="project" value="UniProtKB-SubCell"/>
</dbReference>
<evidence type="ECO:0000256" key="1">
    <source>
        <dbReference type="ARBA" id="ARBA00004123"/>
    </source>
</evidence>
<evidence type="ECO:0000259" key="9">
    <source>
        <dbReference type="PROSITE" id="PS50157"/>
    </source>
</evidence>
<gene>
    <name evidence="10" type="ORF">DC041_0010925</name>
</gene>
<comment type="subcellular location">
    <subcellularLocation>
        <location evidence="1">Nucleus</location>
    </subcellularLocation>
</comment>
<evidence type="ECO:0000256" key="3">
    <source>
        <dbReference type="ARBA" id="ARBA00022737"/>
    </source>
</evidence>
<feature type="non-terminal residue" evidence="10">
    <location>
        <position position="963"/>
    </location>
</feature>
<comment type="caution">
    <text evidence="10">The sequence shown here is derived from an EMBL/GenBank/DDBJ whole genome shotgun (WGS) entry which is preliminary data.</text>
</comment>
<dbReference type="PROSITE" id="PS00028">
    <property type="entry name" value="ZINC_FINGER_C2H2_1"/>
    <property type="match status" value="1"/>
</dbReference>
<evidence type="ECO:0000256" key="8">
    <source>
        <dbReference type="SAM" id="MobiDB-lite"/>
    </source>
</evidence>
<reference evidence="10 11" key="1">
    <citation type="journal article" date="2019" name="PLoS Pathog.">
        <title>Genome sequence of the bovine parasite Schistosoma bovis Tanzania.</title>
        <authorList>
            <person name="Oey H."/>
            <person name="Zakrzewski M."/>
            <person name="Gobert G."/>
            <person name="Gravermann K."/>
            <person name="Stoye J."/>
            <person name="Jones M."/>
            <person name="Mcmanus D."/>
            <person name="Krause L."/>
        </authorList>
    </citation>
    <scope>NUCLEOTIDE SEQUENCE [LARGE SCALE GENOMIC DNA]</scope>
    <source>
        <strain evidence="10 11">TAN1997</strain>
    </source>
</reference>
<dbReference type="PANTHER" id="PTHR24406">
    <property type="entry name" value="TRANSCRIPTIONAL REPRESSOR CTCFL-RELATED"/>
    <property type="match status" value="1"/>
</dbReference>
<keyword evidence="4 7" id="KW-0863">Zinc-finger</keyword>
<dbReference type="SMART" id="SM00355">
    <property type="entry name" value="ZnF_C2H2"/>
    <property type="match status" value="4"/>
</dbReference>
<evidence type="ECO:0000313" key="11">
    <source>
        <dbReference type="Proteomes" id="UP000290809"/>
    </source>
</evidence>
<evidence type="ECO:0000256" key="7">
    <source>
        <dbReference type="PROSITE-ProRule" id="PRU00042"/>
    </source>
</evidence>
<dbReference type="InterPro" id="IPR050888">
    <property type="entry name" value="ZnF_C2H2-type_TF"/>
</dbReference>
<dbReference type="Proteomes" id="UP000290809">
    <property type="component" value="Unassembled WGS sequence"/>
</dbReference>
<organism evidence="10 11">
    <name type="scientific">Schistosoma bovis</name>
    <name type="common">Blood fluke</name>
    <dbReference type="NCBI Taxonomy" id="6184"/>
    <lineage>
        <taxon>Eukaryota</taxon>
        <taxon>Metazoa</taxon>
        <taxon>Spiralia</taxon>
        <taxon>Lophotrochozoa</taxon>
        <taxon>Platyhelminthes</taxon>
        <taxon>Trematoda</taxon>
        <taxon>Digenea</taxon>
        <taxon>Strigeidida</taxon>
        <taxon>Schistosomatoidea</taxon>
        <taxon>Schistosomatidae</taxon>
        <taxon>Schistosoma</taxon>
    </lineage>
</organism>